<evidence type="ECO:0000256" key="1">
    <source>
        <dbReference type="SAM" id="SignalP"/>
    </source>
</evidence>
<dbReference type="RefSeq" id="WP_194106379.1">
    <property type="nucleotide sequence ID" value="NZ_JADFFM010000001.1"/>
</dbReference>
<evidence type="ECO:0000313" key="2">
    <source>
        <dbReference type="EMBL" id="MBE9667023.1"/>
    </source>
</evidence>
<keyword evidence="3" id="KW-1185">Reference proteome</keyword>
<accession>A0ABR9XI05</accession>
<name>A0ABR9XI05_9SPHI</name>
<proteinExistence type="predicted"/>
<evidence type="ECO:0008006" key="4">
    <source>
        <dbReference type="Google" id="ProtNLM"/>
    </source>
</evidence>
<feature type="chain" id="PRO_5045165473" description="PepSY-like beta-lactamase-inhibitor" evidence="1">
    <location>
        <begin position="20"/>
        <end position="158"/>
    </location>
</feature>
<reference evidence="2 3" key="1">
    <citation type="submission" date="2020-10" db="EMBL/GenBank/DDBJ databases">
        <title>Mucilaginibacter mali sp. nov., isolated from rhizosphere soil of apple orchard.</title>
        <authorList>
            <person name="Lee J.-S."/>
            <person name="Kim H.S."/>
            <person name="Kim J.-S."/>
        </authorList>
    </citation>
    <scope>NUCLEOTIDE SEQUENCE [LARGE SCALE GENOMIC DNA]</scope>
    <source>
        <strain evidence="2 3">KCTC 23157</strain>
    </source>
</reference>
<keyword evidence="1" id="KW-0732">Signal</keyword>
<gene>
    <name evidence="2" type="ORF">IRJ18_11680</name>
</gene>
<feature type="signal peptide" evidence="1">
    <location>
        <begin position="1"/>
        <end position="19"/>
    </location>
</feature>
<dbReference type="EMBL" id="JADFFM010000001">
    <property type="protein sequence ID" value="MBE9667023.1"/>
    <property type="molecule type" value="Genomic_DNA"/>
</dbReference>
<organism evidence="2 3">
    <name type="scientific">Mucilaginibacter boryungensis</name>
    <dbReference type="NCBI Taxonomy" id="768480"/>
    <lineage>
        <taxon>Bacteria</taxon>
        <taxon>Pseudomonadati</taxon>
        <taxon>Bacteroidota</taxon>
        <taxon>Sphingobacteriia</taxon>
        <taxon>Sphingobacteriales</taxon>
        <taxon>Sphingobacteriaceae</taxon>
        <taxon>Mucilaginibacter</taxon>
    </lineage>
</organism>
<dbReference type="Proteomes" id="UP000632774">
    <property type="component" value="Unassembled WGS sequence"/>
</dbReference>
<sequence length="158" mass="18096">MKTLILFMSFFCVSFISYAQKQIISYEDLKYLLENNQGKADTFLTAKGYKLVKVNKRTKNRTYLACMADGTKSAISLRADGKRNYVEIDTDDISQFNMIHNSVEQFLITNGNFADVQTYEVKDLGTIYISINDTVPYSPIRKDYDIHLVANRSITSLN</sequence>
<comment type="caution">
    <text evidence="2">The sequence shown here is derived from an EMBL/GenBank/DDBJ whole genome shotgun (WGS) entry which is preliminary data.</text>
</comment>
<evidence type="ECO:0000313" key="3">
    <source>
        <dbReference type="Proteomes" id="UP000632774"/>
    </source>
</evidence>
<protein>
    <recommendedName>
        <fullName evidence="4">PepSY-like beta-lactamase-inhibitor</fullName>
    </recommendedName>
</protein>